<evidence type="ECO:0000313" key="2">
    <source>
        <dbReference type="EMBL" id="RCN42193.1"/>
    </source>
</evidence>
<feature type="non-terminal residue" evidence="2">
    <location>
        <position position="1"/>
    </location>
</feature>
<reference evidence="2 3" key="1">
    <citation type="submission" date="2014-10" db="EMBL/GenBank/DDBJ databases">
        <title>Draft genome of the hookworm Ancylostoma caninum.</title>
        <authorList>
            <person name="Mitreva M."/>
        </authorList>
    </citation>
    <scope>NUCLEOTIDE SEQUENCE [LARGE SCALE GENOMIC DNA]</scope>
    <source>
        <strain evidence="2 3">Baltimore</strain>
    </source>
</reference>
<name>A0A368GCR3_ANCCA</name>
<keyword evidence="3" id="KW-1185">Reference proteome</keyword>
<gene>
    <name evidence="2" type="ORF">ANCCAN_11831</name>
</gene>
<evidence type="ECO:0000256" key="1">
    <source>
        <dbReference type="SAM" id="MobiDB-lite"/>
    </source>
</evidence>
<proteinExistence type="predicted"/>
<accession>A0A368GCR3</accession>
<sequence>LSAFSSSPTHSLQILDDRNPEGQIREIHVVEKKPLSEVTATETTKTPTQYRNM</sequence>
<dbReference type="Proteomes" id="UP000252519">
    <property type="component" value="Unassembled WGS sequence"/>
</dbReference>
<evidence type="ECO:0000313" key="3">
    <source>
        <dbReference type="Proteomes" id="UP000252519"/>
    </source>
</evidence>
<feature type="compositionally biased region" description="Polar residues" evidence="1">
    <location>
        <begin position="1"/>
        <end position="12"/>
    </location>
</feature>
<dbReference type="AlphaFoldDB" id="A0A368GCR3"/>
<comment type="caution">
    <text evidence="2">The sequence shown here is derived from an EMBL/GenBank/DDBJ whole genome shotgun (WGS) entry which is preliminary data.</text>
</comment>
<protein>
    <submittedName>
        <fullName evidence="2">Uncharacterized protein</fullName>
    </submittedName>
</protein>
<organism evidence="2 3">
    <name type="scientific">Ancylostoma caninum</name>
    <name type="common">Dog hookworm</name>
    <dbReference type="NCBI Taxonomy" id="29170"/>
    <lineage>
        <taxon>Eukaryota</taxon>
        <taxon>Metazoa</taxon>
        <taxon>Ecdysozoa</taxon>
        <taxon>Nematoda</taxon>
        <taxon>Chromadorea</taxon>
        <taxon>Rhabditida</taxon>
        <taxon>Rhabditina</taxon>
        <taxon>Rhabditomorpha</taxon>
        <taxon>Strongyloidea</taxon>
        <taxon>Ancylostomatidae</taxon>
        <taxon>Ancylostomatinae</taxon>
        <taxon>Ancylostoma</taxon>
    </lineage>
</organism>
<feature type="region of interest" description="Disordered" evidence="1">
    <location>
        <begin position="1"/>
        <end position="21"/>
    </location>
</feature>
<dbReference type="EMBL" id="JOJR01000206">
    <property type="protein sequence ID" value="RCN42193.1"/>
    <property type="molecule type" value="Genomic_DNA"/>
</dbReference>